<feature type="compositionally biased region" description="Low complexity" evidence="1">
    <location>
        <begin position="228"/>
        <end position="237"/>
    </location>
</feature>
<evidence type="ECO:0000313" key="2">
    <source>
        <dbReference type="EMBL" id="ROT71807.1"/>
    </source>
</evidence>
<feature type="compositionally biased region" description="Basic and acidic residues" evidence="1">
    <location>
        <begin position="104"/>
        <end position="128"/>
    </location>
</feature>
<protein>
    <submittedName>
        <fullName evidence="2">Putative cap-n-collar isoform X5</fullName>
    </submittedName>
</protein>
<feature type="region of interest" description="Disordered" evidence="1">
    <location>
        <begin position="204"/>
        <end position="257"/>
    </location>
</feature>
<accession>A0A3R7Q9B1</accession>
<feature type="compositionally biased region" description="Polar residues" evidence="1">
    <location>
        <begin position="43"/>
        <end position="53"/>
    </location>
</feature>
<dbReference type="AlphaFoldDB" id="A0A3R7Q9B1"/>
<gene>
    <name evidence="2" type="ORF">C7M84_009857</name>
</gene>
<dbReference type="OrthoDB" id="8121163at2759"/>
<dbReference type="EMBL" id="QCYY01002243">
    <property type="protein sequence ID" value="ROT71807.1"/>
    <property type="molecule type" value="Genomic_DNA"/>
</dbReference>
<feature type="compositionally biased region" description="Basic and acidic residues" evidence="1">
    <location>
        <begin position="214"/>
        <end position="227"/>
    </location>
</feature>
<evidence type="ECO:0000256" key="1">
    <source>
        <dbReference type="SAM" id="MobiDB-lite"/>
    </source>
</evidence>
<feature type="non-terminal residue" evidence="2">
    <location>
        <position position="1"/>
    </location>
</feature>
<name>A0A3R7Q9B1_PENVA</name>
<feature type="region of interest" description="Disordered" evidence="1">
    <location>
        <begin position="90"/>
        <end position="128"/>
    </location>
</feature>
<reference evidence="2 3" key="1">
    <citation type="submission" date="2018-04" db="EMBL/GenBank/DDBJ databases">
        <authorList>
            <person name="Zhang X."/>
            <person name="Yuan J."/>
            <person name="Li F."/>
            <person name="Xiang J."/>
        </authorList>
    </citation>
    <scope>NUCLEOTIDE SEQUENCE [LARGE SCALE GENOMIC DNA]</scope>
    <source>
        <tissue evidence="2">Muscle</tissue>
    </source>
</reference>
<dbReference type="Proteomes" id="UP000283509">
    <property type="component" value="Unassembled WGS sequence"/>
</dbReference>
<proteinExistence type="predicted"/>
<evidence type="ECO:0000313" key="3">
    <source>
        <dbReference type="Proteomes" id="UP000283509"/>
    </source>
</evidence>
<feature type="non-terminal residue" evidence="2">
    <location>
        <position position="257"/>
    </location>
</feature>
<sequence>IAFGKMEGPVIEELPVMRSLSPSTVFGEPIEIDFSQTLIQDPSKVVQITPSQMSVSSPEKSRKRKKQSKKDLALIEALWKQDVDLGVPREVFEEDGLEPPVDSQTKDKDHGKNPKSETKIDEKPDENPWMHFNFTIDSETGEHLLSTESPISGGDVTLDPVSPLSPPSFTLNESVPDFNLEFNLDEALKLVGLNSSETGEAVWKSVETDSSSEDFAKGFSEEEKASDGGDSLDALSDTLDEMIQASQLNPHHPRSLQ</sequence>
<reference evidence="2 3" key="2">
    <citation type="submission" date="2019-01" db="EMBL/GenBank/DDBJ databases">
        <title>The decoding of complex shrimp genome reveals the adaptation for benthos swimmer, frequently molting mechanism and breeding impact on genome.</title>
        <authorList>
            <person name="Sun Y."/>
            <person name="Gao Y."/>
            <person name="Yu Y."/>
        </authorList>
    </citation>
    <scope>NUCLEOTIDE SEQUENCE [LARGE SCALE GENOMIC DNA]</scope>
    <source>
        <tissue evidence="2">Muscle</tissue>
    </source>
</reference>
<feature type="region of interest" description="Disordered" evidence="1">
    <location>
        <begin position="43"/>
        <end position="69"/>
    </location>
</feature>
<comment type="caution">
    <text evidence="2">The sequence shown here is derived from an EMBL/GenBank/DDBJ whole genome shotgun (WGS) entry which is preliminary data.</text>
</comment>
<organism evidence="2 3">
    <name type="scientific">Penaeus vannamei</name>
    <name type="common">Whiteleg shrimp</name>
    <name type="synonym">Litopenaeus vannamei</name>
    <dbReference type="NCBI Taxonomy" id="6689"/>
    <lineage>
        <taxon>Eukaryota</taxon>
        <taxon>Metazoa</taxon>
        <taxon>Ecdysozoa</taxon>
        <taxon>Arthropoda</taxon>
        <taxon>Crustacea</taxon>
        <taxon>Multicrustacea</taxon>
        <taxon>Malacostraca</taxon>
        <taxon>Eumalacostraca</taxon>
        <taxon>Eucarida</taxon>
        <taxon>Decapoda</taxon>
        <taxon>Dendrobranchiata</taxon>
        <taxon>Penaeoidea</taxon>
        <taxon>Penaeidae</taxon>
        <taxon>Penaeus</taxon>
    </lineage>
</organism>
<keyword evidence="3" id="KW-1185">Reference proteome</keyword>